<evidence type="ECO:0008006" key="3">
    <source>
        <dbReference type="Google" id="ProtNLM"/>
    </source>
</evidence>
<keyword evidence="2" id="KW-1185">Reference proteome</keyword>
<comment type="caution">
    <text evidence="1">The sequence shown here is derived from an EMBL/GenBank/DDBJ whole genome shotgun (WGS) entry which is preliminary data.</text>
</comment>
<dbReference type="SUPFAM" id="SSF48452">
    <property type="entry name" value="TPR-like"/>
    <property type="match status" value="1"/>
</dbReference>
<dbReference type="InterPro" id="IPR011990">
    <property type="entry name" value="TPR-like_helical_dom_sf"/>
</dbReference>
<reference evidence="1" key="1">
    <citation type="journal article" date="2020" name="Stud. Mycol.">
        <title>101 Dothideomycetes genomes: a test case for predicting lifestyles and emergence of pathogens.</title>
        <authorList>
            <person name="Haridas S."/>
            <person name="Albert R."/>
            <person name="Binder M."/>
            <person name="Bloem J."/>
            <person name="Labutti K."/>
            <person name="Salamov A."/>
            <person name="Andreopoulos B."/>
            <person name="Baker S."/>
            <person name="Barry K."/>
            <person name="Bills G."/>
            <person name="Bluhm B."/>
            <person name="Cannon C."/>
            <person name="Castanera R."/>
            <person name="Culley D."/>
            <person name="Daum C."/>
            <person name="Ezra D."/>
            <person name="Gonzalez J."/>
            <person name="Henrissat B."/>
            <person name="Kuo A."/>
            <person name="Liang C."/>
            <person name="Lipzen A."/>
            <person name="Lutzoni F."/>
            <person name="Magnuson J."/>
            <person name="Mondo S."/>
            <person name="Nolan M."/>
            <person name="Ohm R."/>
            <person name="Pangilinan J."/>
            <person name="Park H.-J."/>
            <person name="Ramirez L."/>
            <person name="Alfaro M."/>
            <person name="Sun H."/>
            <person name="Tritt A."/>
            <person name="Yoshinaga Y."/>
            <person name="Zwiers L.-H."/>
            <person name="Turgeon B."/>
            <person name="Goodwin S."/>
            <person name="Spatafora J."/>
            <person name="Crous P."/>
            <person name="Grigoriev I."/>
        </authorList>
    </citation>
    <scope>NUCLEOTIDE SEQUENCE</scope>
    <source>
        <strain evidence="1">CBS 110217</strain>
    </source>
</reference>
<dbReference type="EMBL" id="ML978213">
    <property type="protein sequence ID" value="KAF2028395.1"/>
    <property type="molecule type" value="Genomic_DNA"/>
</dbReference>
<organism evidence="1 2">
    <name type="scientific">Setomelanomma holmii</name>
    <dbReference type="NCBI Taxonomy" id="210430"/>
    <lineage>
        <taxon>Eukaryota</taxon>
        <taxon>Fungi</taxon>
        <taxon>Dikarya</taxon>
        <taxon>Ascomycota</taxon>
        <taxon>Pezizomycotina</taxon>
        <taxon>Dothideomycetes</taxon>
        <taxon>Pleosporomycetidae</taxon>
        <taxon>Pleosporales</taxon>
        <taxon>Pleosporineae</taxon>
        <taxon>Phaeosphaeriaceae</taxon>
        <taxon>Setomelanomma</taxon>
    </lineage>
</organism>
<proteinExistence type="predicted"/>
<evidence type="ECO:0000313" key="1">
    <source>
        <dbReference type="EMBL" id="KAF2028395.1"/>
    </source>
</evidence>
<protein>
    <recommendedName>
        <fullName evidence="3">Tetratricopeptide repeat protein</fullName>
    </recommendedName>
</protein>
<gene>
    <name evidence="1" type="ORF">EK21DRAFT_113891</name>
</gene>
<accession>A0A9P4LKN2</accession>
<dbReference type="Gene3D" id="1.25.40.10">
    <property type="entry name" value="Tetratricopeptide repeat domain"/>
    <property type="match status" value="1"/>
</dbReference>
<dbReference type="AlphaFoldDB" id="A0A9P4LKN2"/>
<dbReference type="Proteomes" id="UP000799777">
    <property type="component" value="Unassembled WGS sequence"/>
</dbReference>
<sequence>MDIHITYHFGLCYRAPGKLDLAAETFKTAAEETRAHNMSKSLLHALCLYKQGCIEFQAGRVVEARSFFQDSLDIREVLKTADCERVRAMHGLARVLDQVAVTDEEKMKQVELFSKAQAIRKNLQGDEYTPEGHIEEAYDGLVDGQFR</sequence>
<evidence type="ECO:0000313" key="2">
    <source>
        <dbReference type="Proteomes" id="UP000799777"/>
    </source>
</evidence>
<name>A0A9P4LKN2_9PLEO</name>